<comment type="caution">
    <text evidence="4">The sequence shown here is derived from an EMBL/GenBank/DDBJ whole genome shotgun (WGS) entry which is preliminary data.</text>
</comment>
<feature type="domain" description="Nitroreductase" evidence="3">
    <location>
        <begin position="12"/>
        <end position="78"/>
    </location>
</feature>
<name>A0A537LFV2_9BACT</name>
<dbReference type="PANTHER" id="PTHR43673">
    <property type="entry name" value="NAD(P)H NITROREDUCTASE YDGI-RELATED"/>
    <property type="match status" value="1"/>
</dbReference>
<dbReference type="Pfam" id="PF00881">
    <property type="entry name" value="Nitroreductase"/>
    <property type="match status" value="1"/>
</dbReference>
<dbReference type="AlphaFoldDB" id="A0A537LFV2"/>
<dbReference type="SUPFAM" id="SSF55469">
    <property type="entry name" value="FMN-dependent nitroreductase-like"/>
    <property type="match status" value="1"/>
</dbReference>
<gene>
    <name evidence="4" type="ORF">E6G98_14145</name>
</gene>
<sequence>MEVFEAVRTALAVRSYAETPVPADVIRRIVESGRLTGSSMNGQPWHFIVVQNPETLRQLGRLARSGPYVAQAPLALVVAIERTTYAVSDASRAIQSMILTAWGEGVGSNWVGFMGLTEVKPLLRIPDDLDVLAILPFGYPAQTRGRGRKKRKSLSEVAHREVFGQPFPNS</sequence>
<dbReference type="PANTHER" id="PTHR43673:SF10">
    <property type="entry name" value="NADH DEHYDROGENASE_NAD(P)H NITROREDUCTASE XCC3605-RELATED"/>
    <property type="match status" value="1"/>
</dbReference>
<dbReference type="InterPro" id="IPR029479">
    <property type="entry name" value="Nitroreductase"/>
</dbReference>
<evidence type="ECO:0000256" key="1">
    <source>
        <dbReference type="ARBA" id="ARBA00007118"/>
    </source>
</evidence>
<evidence type="ECO:0000259" key="3">
    <source>
        <dbReference type="Pfam" id="PF00881"/>
    </source>
</evidence>
<dbReference type="EMBL" id="VBAI01000307">
    <property type="protein sequence ID" value="TMJ06898.1"/>
    <property type="molecule type" value="Genomic_DNA"/>
</dbReference>
<dbReference type="InterPro" id="IPR000415">
    <property type="entry name" value="Nitroreductase-like"/>
</dbReference>
<evidence type="ECO:0000256" key="2">
    <source>
        <dbReference type="ARBA" id="ARBA00023002"/>
    </source>
</evidence>
<organism evidence="4 5">
    <name type="scientific">Candidatus Segetimicrobium genomatis</name>
    <dbReference type="NCBI Taxonomy" id="2569760"/>
    <lineage>
        <taxon>Bacteria</taxon>
        <taxon>Bacillati</taxon>
        <taxon>Candidatus Sysuimicrobiota</taxon>
        <taxon>Candidatus Sysuimicrobiia</taxon>
        <taxon>Candidatus Sysuimicrobiales</taxon>
        <taxon>Candidatus Segetimicrobiaceae</taxon>
        <taxon>Candidatus Segetimicrobium</taxon>
    </lineage>
</organism>
<evidence type="ECO:0000313" key="4">
    <source>
        <dbReference type="EMBL" id="TMJ06898.1"/>
    </source>
</evidence>
<reference evidence="4 5" key="1">
    <citation type="journal article" date="2019" name="Nat. Microbiol.">
        <title>Mediterranean grassland soil C-N compound turnover is dependent on rainfall and depth, and is mediated by genomically divergent microorganisms.</title>
        <authorList>
            <person name="Diamond S."/>
            <person name="Andeer P.F."/>
            <person name="Li Z."/>
            <person name="Crits-Christoph A."/>
            <person name="Burstein D."/>
            <person name="Anantharaman K."/>
            <person name="Lane K.R."/>
            <person name="Thomas B.C."/>
            <person name="Pan C."/>
            <person name="Northen T.R."/>
            <person name="Banfield J.F."/>
        </authorList>
    </citation>
    <scope>NUCLEOTIDE SEQUENCE [LARGE SCALE GENOMIC DNA]</scope>
    <source>
        <strain evidence="4">NP_1</strain>
    </source>
</reference>
<protein>
    <submittedName>
        <fullName evidence="4">Nitroreductase</fullName>
    </submittedName>
</protein>
<dbReference type="Gene3D" id="3.40.109.10">
    <property type="entry name" value="NADH Oxidase"/>
    <property type="match status" value="1"/>
</dbReference>
<comment type="similarity">
    <text evidence="1">Belongs to the nitroreductase family.</text>
</comment>
<accession>A0A537LFV2</accession>
<dbReference type="Proteomes" id="UP000315217">
    <property type="component" value="Unassembled WGS sequence"/>
</dbReference>
<proteinExistence type="inferred from homology"/>
<keyword evidence="2" id="KW-0560">Oxidoreductase</keyword>
<dbReference type="GO" id="GO:0016491">
    <property type="term" value="F:oxidoreductase activity"/>
    <property type="evidence" value="ECO:0007669"/>
    <property type="project" value="UniProtKB-KW"/>
</dbReference>
<evidence type="ECO:0000313" key="5">
    <source>
        <dbReference type="Proteomes" id="UP000315217"/>
    </source>
</evidence>